<dbReference type="PROSITE" id="PS01066">
    <property type="entry name" value="UPP_SYNTHASE"/>
    <property type="match status" value="1"/>
</dbReference>
<dbReference type="PANTHER" id="PTHR10291">
    <property type="entry name" value="DEHYDRODOLICHYL DIPHOSPHATE SYNTHASE FAMILY MEMBER"/>
    <property type="match status" value="1"/>
</dbReference>
<dbReference type="GO" id="GO:0045547">
    <property type="term" value="F:ditrans,polycis-polyprenyl diphosphate synthase [(2E,6E)-farnesyl diphosphate specific] activity"/>
    <property type="evidence" value="ECO:0007669"/>
    <property type="project" value="TreeGrafter"/>
</dbReference>
<dbReference type="CDD" id="cd00475">
    <property type="entry name" value="Cis_IPPS"/>
    <property type="match status" value="1"/>
</dbReference>
<comment type="subunit">
    <text evidence="3">Homodimer.</text>
</comment>
<keyword evidence="1 3" id="KW-0808">Transferase</keyword>
<feature type="binding site" evidence="3">
    <location>
        <position position="30"/>
    </location>
    <ligand>
        <name>substrate</name>
    </ligand>
</feature>
<evidence type="ECO:0000313" key="4">
    <source>
        <dbReference type="EMBL" id="OGG85386.1"/>
    </source>
</evidence>
<feature type="binding site" evidence="3">
    <location>
        <position position="63"/>
    </location>
    <ligand>
        <name>substrate</name>
    </ligand>
</feature>
<comment type="caution">
    <text evidence="3">Lacks conserved residue(s) required for the propagation of feature annotation.</text>
</comment>
<dbReference type="HAMAP" id="MF_01139">
    <property type="entry name" value="ISPT"/>
    <property type="match status" value="1"/>
</dbReference>
<name>A0A1F6FHT1_9BACT</name>
<comment type="similarity">
    <text evidence="2">Belongs to the UPP synthase family. Z-FPP synthase subfamily.</text>
</comment>
<feature type="binding site" evidence="3">
    <location>
        <begin position="181"/>
        <end position="183"/>
    </location>
    <ligand>
        <name>substrate</name>
    </ligand>
</feature>
<evidence type="ECO:0000313" key="5">
    <source>
        <dbReference type="Proteomes" id="UP000177325"/>
    </source>
</evidence>
<feature type="active site" description="Proton acceptor" evidence="3">
    <location>
        <position position="62"/>
    </location>
</feature>
<dbReference type="InterPro" id="IPR018520">
    <property type="entry name" value="UPP_synth-like_CS"/>
</dbReference>
<comment type="caution">
    <text evidence="4">The sequence shown here is derived from an EMBL/GenBank/DDBJ whole genome shotgun (WGS) entry which is preliminary data.</text>
</comment>
<evidence type="ECO:0000256" key="1">
    <source>
        <dbReference type="ARBA" id="ARBA00022679"/>
    </source>
</evidence>
<feature type="binding site" evidence="3">
    <location>
        <position position="175"/>
    </location>
    <ligand>
        <name>substrate</name>
    </ligand>
</feature>
<dbReference type="GO" id="GO:0016094">
    <property type="term" value="P:polyprenol biosynthetic process"/>
    <property type="evidence" value="ECO:0007669"/>
    <property type="project" value="TreeGrafter"/>
</dbReference>
<keyword evidence="3" id="KW-0460">Magnesium</keyword>
<comment type="function">
    <text evidence="3">Catalyzes the condensation of isopentenyl diphosphate (IPP) with allylic pyrophosphates generating different type of terpenoids.</text>
</comment>
<feature type="active site" evidence="3">
    <location>
        <position position="13"/>
    </location>
</feature>
<dbReference type="Proteomes" id="UP000177325">
    <property type="component" value="Unassembled WGS sequence"/>
</dbReference>
<protein>
    <recommendedName>
        <fullName evidence="3">Isoprenyl transferase</fullName>
        <ecNumber evidence="3">2.5.1.-</ecNumber>
    </recommendedName>
</protein>
<evidence type="ECO:0000256" key="3">
    <source>
        <dbReference type="HAMAP-Rule" id="MF_01139"/>
    </source>
</evidence>
<organism evidence="4 5">
    <name type="scientific">Candidatus Kaiserbacteria bacterium RIFCSPLOWO2_12_FULL_45_26</name>
    <dbReference type="NCBI Taxonomy" id="1798525"/>
    <lineage>
        <taxon>Bacteria</taxon>
        <taxon>Candidatus Kaiseribacteriota</taxon>
    </lineage>
</organism>
<dbReference type="SUPFAM" id="SSF64005">
    <property type="entry name" value="Undecaprenyl diphosphate synthase"/>
    <property type="match status" value="1"/>
</dbReference>
<dbReference type="AlphaFoldDB" id="A0A1F6FHT1"/>
<proteinExistence type="inferred from homology"/>
<dbReference type="NCBIfam" id="TIGR00055">
    <property type="entry name" value="uppS"/>
    <property type="match status" value="1"/>
</dbReference>
<reference evidence="4 5" key="1">
    <citation type="journal article" date="2016" name="Nat. Commun.">
        <title>Thousands of microbial genomes shed light on interconnected biogeochemical processes in an aquifer system.</title>
        <authorList>
            <person name="Anantharaman K."/>
            <person name="Brown C.T."/>
            <person name="Hug L.A."/>
            <person name="Sharon I."/>
            <person name="Castelle C.J."/>
            <person name="Probst A.J."/>
            <person name="Thomas B.C."/>
            <person name="Singh A."/>
            <person name="Wilkins M.J."/>
            <person name="Karaoz U."/>
            <person name="Brodie E.L."/>
            <person name="Williams K.H."/>
            <person name="Hubbard S.S."/>
            <person name="Banfield J.F."/>
        </authorList>
    </citation>
    <scope>NUCLEOTIDE SEQUENCE [LARGE SCALE GENOMIC DNA]</scope>
</reference>
<dbReference type="InterPro" id="IPR001441">
    <property type="entry name" value="UPP_synth-like"/>
</dbReference>
<sequence length="226" mass="26424">MNKLPNCVGFIMDGNRRWATNQGLETLYGHQVGLLEKFSEVIRWVNDLNIENAVFYAFSTENWNRKENEVNYLMDLFRQQLAQMSTKTIEEKIRFRFIGRTTDFDQDIQDAMRELEEKTSQFTKTTVWVALSYGGRVEIVEAVNKAIEIGAVVNEESFSNLLWTAGMPDPDIIIRTGGEQRLSNFLPWQTVYSELFFVPTYWPAFTKEEFTRILSAYAERERRIGK</sequence>
<dbReference type="InterPro" id="IPR036424">
    <property type="entry name" value="UPP_synth-like_sf"/>
</dbReference>
<feature type="binding site" evidence="3">
    <location>
        <position position="13"/>
    </location>
    <ligand>
        <name>Mg(2+)</name>
        <dbReference type="ChEBI" id="CHEBI:18420"/>
    </ligand>
</feature>
<gene>
    <name evidence="4" type="ORF">A3G90_00440</name>
</gene>
<feature type="binding site" evidence="3">
    <location>
        <position position="18"/>
    </location>
    <ligand>
        <name>substrate</name>
    </ligand>
</feature>
<keyword evidence="3" id="KW-0479">Metal-binding</keyword>
<accession>A0A1F6FHT1</accession>
<evidence type="ECO:0000256" key="2">
    <source>
        <dbReference type="ARBA" id="ARBA00038453"/>
    </source>
</evidence>
<feature type="binding site" evidence="3">
    <location>
        <position position="194"/>
    </location>
    <ligand>
        <name>Mg(2+)</name>
        <dbReference type="ChEBI" id="CHEBI:18420"/>
    </ligand>
</feature>
<dbReference type="PANTHER" id="PTHR10291:SF43">
    <property type="entry name" value="DEHYDRODOLICHYL DIPHOSPHATE SYNTHASE COMPLEX SUBUNIT DHDDS"/>
    <property type="match status" value="1"/>
</dbReference>
<comment type="cofactor">
    <cofactor evidence="3">
        <name>Mg(2+)</name>
        <dbReference type="ChEBI" id="CHEBI:18420"/>
    </cofactor>
    <text evidence="3">Binds 2 magnesium ions per subunit.</text>
</comment>
<dbReference type="STRING" id="1798525.A3G90_00440"/>
<feature type="binding site" evidence="3">
    <location>
        <begin position="59"/>
        <end position="61"/>
    </location>
    <ligand>
        <name>substrate</name>
    </ligand>
</feature>
<dbReference type="Gene3D" id="3.40.1180.10">
    <property type="entry name" value="Decaprenyl diphosphate synthase-like"/>
    <property type="match status" value="1"/>
</dbReference>
<dbReference type="Pfam" id="PF01255">
    <property type="entry name" value="Prenyltransf"/>
    <property type="match status" value="1"/>
</dbReference>
<dbReference type="EC" id="2.5.1.-" evidence="3"/>
<dbReference type="GO" id="GO:0000287">
    <property type="term" value="F:magnesium ion binding"/>
    <property type="evidence" value="ECO:0007669"/>
    <property type="project" value="UniProtKB-UniRule"/>
</dbReference>
<feature type="binding site" evidence="3">
    <location>
        <begin position="14"/>
        <end position="17"/>
    </location>
    <ligand>
        <name>substrate</name>
    </ligand>
</feature>
<dbReference type="EMBL" id="MFMM01000001">
    <property type="protein sequence ID" value="OGG85386.1"/>
    <property type="molecule type" value="Genomic_DNA"/>
</dbReference>
<feature type="binding site" evidence="3">
    <location>
        <position position="65"/>
    </location>
    <ligand>
        <name>substrate</name>
    </ligand>
</feature>